<evidence type="ECO:0000313" key="1">
    <source>
        <dbReference type="EMBL" id="KAK9098564.1"/>
    </source>
</evidence>
<dbReference type="AlphaFoldDB" id="A0AAP0HV92"/>
<reference evidence="1 2" key="1">
    <citation type="submission" date="2024-01" db="EMBL/GenBank/DDBJ databases">
        <title>Genome assemblies of Stephania.</title>
        <authorList>
            <person name="Yang L."/>
        </authorList>
    </citation>
    <scope>NUCLEOTIDE SEQUENCE [LARGE SCALE GENOMIC DNA]</scope>
    <source>
        <strain evidence="1">YNDBR</strain>
        <tissue evidence="1">Leaf</tissue>
    </source>
</reference>
<evidence type="ECO:0000313" key="2">
    <source>
        <dbReference type="Proteomes" id="UP001420932"/>
    </source>
</evidence>
<proteinExistence type="predicted"/>
<organism evidence="1 2">
    <name type="scientific">Stephania yunnanensis</name>
    <dbReference type="NCBI Taxonomy" id="152371"/>
    <lineage>
        <taxon>Eukaryota</taxon>
        <taxon>Viridiplantae</taxon>
        <taxon>Streptophyta</taxon>
        <taxon>Embryophyta</taxon>
        <taxon>Tracheophyta</taxon>
        <taxon>Spermatophyta</taxon>
        <taxon>Magnoliopsida</taxon>
        <taxon>Ranunculales</taxon>
        <taxon>Menispermaceae</taxon>
        <taxon>Menispermoideae</taxon>
        <taxon>Cissampelideae</taxon>
        <taxon>Stephania</taxon>
    </lineage>
</organism>
<gene>
    <name evidence="1" type="ORF">Syun_025609</name>
</gene>
<accession>A0AAP0HV92</accession>
<sequence>MAPFEALYGRPCRSPSCWTEPEDWETVGPEIVVDHTGKVRLIRQILKGAQDRQKKNTDKYHGDLTYTEGSFVYLRISPRMGLQRFEKKGKLAPRLIKHFRSSSSKVHLLGRYLNFEHEIFIS</sequence>
<name>A0AAP0HV92_9MAGN</name>
<keyword evidence="2" id="KW-1185">Reference proteome</keyword>
<dbReference type="EMBL" id="JBBNAF010000011">
    <property type="protein sequence ID" value="KAK9098564.1"/>
    <property type="molecule type" value="Genomic_DNA"/>
</dbReference>
<dbReference type="Proteomes" id="UP001420932">
    <property type="component" value="Unassembled WGS sequence"/>
</dbReference>
<protein>
    <submittedName>
        <fullName evidence="1">Uncharacterized protein</fullName>
    </submittedName>
</protein>
<comment type="caution">
    <text evidence="1">The sequence shown here is derived from an EMBL/GenBank/DDBJ whole genome shotgun (WGS) entry which is preliminary data.</text>
</comment>